<feature type="region of interest" description="Disordered" evidence="3">
    <location>
        <begin position="170"/>
        <end position="213"/>
    </location>
</feature>
<feature type="region of interest" description="Disordered" evidence="3">
    <location>
        <begin position="467"/>
        <end position="514"/>
    </location>
</feature>
<comment type="caution">
    <text evidence="5">The sequence shown here is derived from an EMBL/GenBank/DDBJ whole genome shotgun (WGS) entry which is preliminary data.</text>
</comment>
<name>A0A8X7N8I2_9BASI</name>
<dbReference type="PROSITE" id="PS51517">
    <property type="entry name" value="NDT80"/>
    <property type="match status" value="1"/>
</dbReference>
<reference evidence="5" key="2">
    <citation type="journal article" date="2019" name="IMA Fungus">
        <title>Genome sequencing and comparison of five Tilletia species to identify candidate genes for the detection of regulated species infecting wheat.</title>
        <authorList>
            <person name="Nguyen H.D.T."/>
            <person name="Sultana T."/>
            <person name="Kesanakurti P."/>
            <person name="Hambleton S."/>
        </authorList>
    </citation>
    <scope>NUCLEOTIDE SEQUENCE</scope>
    <source>
        <strain evidence="5">DAOMC 236422</strain>
    </source>
</reference>
<feature type="domain" description="NDT80" evidence="4">
    <location>
        <begin position="195"/>
        <end position="547"/>
    </location>
</feature>
<reference evidence="5" key="1">
    <citation type="submission" date="2016-04" db="EMBL/GenBank/DDBJ databases">
        <authorList>
            <person name="Nguyen H.D."/>
            <person name="Samba Siva P."/>
            <person name="Cullis J."/>
            <person name="Levesque C.A."/>
            <person name="Hambleton S."/>
        </authorList>
    </citation>
    <scope>NUCLEOTIDE SEQUENCE</scope>
    <source>
        <strain evidence="5">DAOMC 236422</strain>
    </source>
</reference>
<dbReference type="InterPro" id="IPR037141">
    <property type="entry name" value="NDT80_DNA-bd_dom_sf"/>
</dbReference>
<dbReference type="InterPro" id="IPR008967">
    <property type="entry name" value="p53-like_TF_DNA-bd_sf"/>
</dbReference>
<dbReference type="PANTHER" id="PTHR35144:SF2">
    <property type="entry name" value="MEIOSIS-SPECIFIC TRANSCRIPTION FACTOR NDT80"/>
    <property type="match status" value="1"/>
</dbReference>
<gene>
    <name evidence="5" type="ORF">A4X09_0g4607</name>
</gene>
<dbReference type="GO" id="GO:0051321">
    <property type="term" value="P:meiotic cell cycle"/>
    <property type="evidence" value="ECO:0007669"/>
    <property type="project" value="TreeGrafter"/>
</dbReference>
<evidence type="ECO:0000256" key="2">
    <source>
        <dbReference type="PROSITE-ProRule" id="PRU00850"/>
    </source>
</evidence>
<keyword evidence="1 2" id="KW-0238">DNA-binding</keyword>
<dbReference type="GO" id="GO:0000228">
    <property type="term" value="C:nuclear chromosome"/>
    <property type="evidence" value="ECO:0007669"/>
    <property type="project" value="TreeGrafter"/>
</dbReference>
<feature type="DNA-binding region" description="NDT80" evidence="2">
    <location>
        <begin position="195"/>
        <end position="547"/>
    </location>
</feature>
<feature type="compositionally biased region" description="Low complexity" evidence="3">
    <location>
        <begin position="7"/>
        <end position="35"/>
    </location>
</feature>
<dbReference type="Proteomes" id="UP000078113">
    <property type="component" value="Unassembled WGS sequence"/>
</dbReference>
<dbReference type="AlphaFoldDB" id="A0A8X7N8I2"/>
<dbReference type="GO" id="GO:0045944">
    <property type="term" value="P:positive regulation of transcription by RNA polymerase II"/>
    <property type="evidence" value="ECO:0007669"/>
    <property type="project" value="TreeGrafter"/>
</dbReference>
<feature type="region of interest" description="Disordered" evidence="3">
    <location>
        <begin position="287"/>
        <end position="318"/>
    </location>
</feature>
<feature type="region of interest" description="Disordered" evidence="3">
    <location>
        <begin position="403"/>
        <end position="423"/>
    </location>
</feature>
<dbReference type="GO" id="GO:0003677">
    <property type="term" value="F:DNA binding"/>
    <property type="evidence" value="ECO:0007669"/>
    <property type="project" value="UniProtKB-KW"/>
</dbReference>
<dbReference type="SUPFAM" id="SSF49417">
    <property type="entry name" value="p53-like transcription factors"/>
    <property type="match status" value="1"/>
</dbReference>
<evidence type="ECO:0000256" key="1">
    <source>
        <dbReference type="ARBA" id="ARBA00023125"/>
    </source>
</evidence>
<evidence type="ECO:0000259" key="4">
    <source>
        <dbReference type="PROSITE" id="PS51517"/>
    </source>
</evidence>
<evidence type="ECO:0000256" key="3">
    <source>
        <dbReference type="SAM" id="MobiDB-lite"/>
    </source>
</evidence>
<evidence type="ECO:0000313" key="6">
    <source>
        <dbReference type="Proteomes" id="UP000078113"/>
    </source>
</evidence>
<dbReference type="GO" id="GO:0003700">
    <property type="term" value="F:DNA-binding transcription factor activity"/>
    <property type="evidence" value="ECO:0007669"/>
    <property type="project" value="UniProtKB-UniRule"/>
</dbReference>
<proteinExistence type="predicted"/>
<feature type="compositionally biased region" description="Low complexity" evidence="3">
    <location>
        <begin position="171"/>
        <end position="187"/>
    </location>
</feature>
<evidence type="ECO:0000313" key="5">
    <source>
        <dbReference type="EMBL" id="KAE8267740.1"/>
    </source>
</evidence>
<accession>A0A8X7N8I2</accession>
<keyword evidence="6" id="KW-1185">Reference proteome</keyword>
<dbReference type="Pfam" id="PF05224">
    <property type="entry name" value="NDT80_PhoG"/>
    <property type="match status" value="1"/>
</dbReference>
<feature type="compositionally biased region" description="Polar residues" evidence="3">
    <location>
        <begin position="487"/>
        <end position="510"/>
    </location>
</feature>
<dbReference type="PANTHER" id="PTHR35144">
    <property type="entry name" value="MEIOSIS-SPECIFIC TRANSCRIPTION FACTOR NDT80"/>
    <property type="match status" value="1"/>
</dbReference>
<dbReference type="Gene3D" id="2.60.40.1390">
    <property type="entry name" value="NDT80 DNA-binding domain"/>
    <property type="match status" value="1"/>
</dbReference>
<feature type="region of interest" description="Disordered" evidence="3">
    <location>
        <begin position="1"/>
        <end position="40"/>
    </location>
</feature>
<dbReference type="InterPro" id="IPR024061">
    <property type="entry name" value="NDT80_DNA-bd_dom"/>
</dbReference>
<feature type="compositionally biased region" description="Polar residues" evidence="3">
    <location>
        <begin position="287"/>
        <end position="305"/>
    </location>
</feature>
<organism evidence="5 6">
    <name type="scientific">Tilletia walkeri</name>
    <dbReference type="NCBI Taxonomy" id="117179"/>
    <lineage>
        <taxon>Eukaryota</taxon>
        <taxon>Fungi</taxon>
        <taxon>Dikarya</taxon>
        <taxon>Basidiomycota</taxon>
        <taxon>Ustilaginomycotina</taxon>
        <taxon>Exobasidiomycetes</taxon>
        <taxon>Tilletiales</taxon>
        <taxon>Tilletiaceae</taxon>
        <taxon>Tilletia</taxon>
    </lineage>
</organism>
<sequence length="551" mass="59409">MMPTPPSSSHSFTSLPLSPHRSSSTSAVRSTVTPRASRVISTEAPRLPSISTWFPSATGQPFSSSHLSTPLNKLKIAQPILPSSPNLKPSGWPTKRPVFLGLECAFSPPNPSVAQSSPNMLPVAVQVPSQARVEARRRSAASIVDSDSYASPLLASNRFVENDASDEVDSARAPSVTSSASVTSNAVQNKATRRTRSVVTREKTGSGSSLSTPSSLTAPVIIQGCSNNIFATSQAQQHAECIVNGRPVNVKIEATSRDCFSKVAGKFTTYRRNYLKIDALVHVAQTSSGNNSGADRTSQALQSTSTERKRPSPEPSSIPVFATLTAHVAETSNNATSPRARLQSKHMKDNQVSLVQFGPERERGERRPVEPQRLVVDITPTPRTVSGHGLDRECDGMDAVDSRRQRWHQHPPSIDDEQDDSKGKLVTFRRIQIRRATTNNGRLGDDNRSEQQYFVLRISIYAAADQDESFSDQDGASPPPLKRTRRSLSGESSTNRGHTSSMPTSSTSAHMMTDKAAAPVLGKLLATLDSAPVTIRGRSRKHFAAAASDST</sequence>
<protein>
    <recommendedName>
        <fullName evidence="4">NDT80 domain-containing protein</fullName>
    </recommendedName>
</protein>
<dbReference type="InterPro" id="IPR052605">
    <property type="entry name" value="Fungal_trans_regulator"/>
</dbReference>
<dbReference type="EMBL" id="LWDG02000201">
    <property type="protein sequence ID" value="KAE8267740.1"/>
    <property type="molecule type" value="Genomic_DNA"/>
</dbReference>